<keyword evidence="3" id="KW-1185">Reference proteome</keyword>
<name>A0A844XXU6_9SPHN</name>
<gene>
    <name evidence="2" type="ORF">GRI42_01290</name>
</gene>
<protein>
    <submittedName>
        <fullName evidence="2">Uncharacterized protein</fullName>
    </submittedName>
</protein>
<feature type="compositionally biased region" description="Low complexity" evidence="1">
    <location>
        <begin position="160"/>
        <end position="179"/>
    </location>
</feature>
<feature type="compositionally biased region" description="Low complexity" evidence="1">
    <location>
        <begin position="206"/>
        <end position="218"/>
    </location>
</feature>
<evidence type="ECO:0000313" key="3">
    <source>
        <dbReference type="Proteomes" id="UP000444185"/>
    </source>
</evidence>
<accession>A0A844XXU6</accession>
<sequence>MAALNCPEPMRTSIVDNYGAFLKRNARQLSATNRALQSEFRQKYGATYRDVQDSYMTQVYNYFALPPALKNFCDVSYSVSQEVLLAEPNTLDSFAAVALPRIESVFNDFYRAYEQYRVDLAAWDSRYGPPSVTTTVQGYTNPLDPRVNVAPGQTLVNSMPATAPRSATASTQAPPASAQQPVVVATQNPATGETTTALPTQGPIFQSGEVVQGQVGQVDTPDPR</sequence>
<dbReference type="AlphaFoldDB" id="A0A844XXU6"/>
<reference evidence="2 3" key="1">
    <citation type="submission" date="2019-12" db="EMBL/GenBank/DDBJ databases">
        <title>Genomic-based taxomic classification of the family Erythrobacteraceae.</title>
        <authorList>
            <person name="Xu L."/>
        </authorList>
    </citation>
    <scope>NUCLEOTIDE SEQUENCE [LARGE SCALE GENOMIC DNA]</scope>
    <source>
        <strain evidence="2 3">DSM 16225</strain>
    </source>
</reference>
<organism evidence="2 3">
    <name type="scientific">Qipengyuania gaetbuli</name>
    <dbReference type="NCBI Taxonomy" id="266952"/>
    <lineage>
        <taxon>Bacteria</taxon>
        <taxon>Pseudomonadati</taxon>
        <taxon>Pseudomonadota</taxon>
        <taxon>Alphaproteobacteria</taxon>
        <taxon>Sphingomonadales</taxon>
        <taxon>Erythrobacteraceae</taxon>
        <taxon>Qipengyuania</taxon>
    </lineage>
</organism>
<evidence type="ECO:0000256" key="1">
    <source>
        <dbReference type="SAM" id="MobiDB-lite"/>
    </source>
</evidence>
<comment type="caution">
    <text evidence="2">The sequence shown here is derived from an EMBL/GenBank/DDBJ whole genome shotgun (WGS) entry which is preliminary data.</text>
</comment>
<dbReference type="EMBL" id="WTYF01000003">
    <property type="protein sequence ID" value="MXO49933.1"/>
    <property type="molecule type" value="Genomic_DNA"/>
</dbReference>
<dbReference type="Proteomes" id="UP000444185">
    <property type="component" value="Unassembled WGS sequence"/>
</dbReference>
<feature type="region of interest" description="Disordered" evidence="1">
    <location>
        <begin position="157"/>
        <end position="179"/>
    </location>
</feature>
<feature type="region of interest" description="Disordered" evidence="1">
    <location>
        <begin position="199"/>
        <end position="224"/>
    </location>
</feature>
<evidence type="ECO:0000313" key="2">
    <source>
        <dbReference type="EMBL" id="MXO49933.1"/>
    </source>
</evidence>
<proteinExistence type="predicted"/>